<organism evidence="1 2">
    <name type="scientific">Modestobacter caceresii</name>
    <dbReference type="NCBI Taxonomy" id="1522368"/>
    <lineage>
        <taxon>Bacteria</taxon>
        <taxon>Bacillati</taxon>
        <taxon>Actinomycetota</taxon>
        <taxon>Actinomycetes</taxon>
        <taxon>Geodermatophilales</taxon>
        <taxon>Geodermatophilaceae</taxon>
        <taxon>Modestobacter</taxon>
    </lineage>
</organism>
<dbReference type="Gene3D" id="3.40.50.300">
    <property type="entry name" value="P-loop containing nucleotide triphosphate hydrolases"/>
    <property type="match status" value="1"/>
</dbReference>
<dbReference type="AlphaFoldDB" id="A0A098Y4F3"/>
<keyword evidence="2" id="KW-1185">Reference proteome</keyword>
<sequence length="284" mass="31505">DGVNLVEIAEATGRRTLPAAVTELVRRRDLGRVALTEKEQRIFTTFVLGSVADELRQQLLWSTRQVELMNERLAGIRTSHGIGVEIRWPLAEDASGSAARIEELVRTRASARSVDANAELTELLRARVEEQLRTDPAQGYATALRAALDHRSWHTVEVYILGPTAGERRRISRRARLSQGETRVVSYLALFAAADAFFAGLPDPVALRLILLDDAFAKVDERTIGELMTQLVRLDLDFVMTGHALWGFGPGVPSLDVYEVRRAEGTAAITTRVHWDGTSRHVFG</sequence>
<dbReference type="EMBL" id="JPMX01000073">
    <property type="protein sequence ID" value="KGH45743.1"/>
    <property type="molecule type" value="Genomic_DNA"/>
</dbReference>
<dbReference type="Proteomes" id="UP000029713">
    <property type="component" value="Unassembled WGS sequence"/>
</dbReference>
<dbReference type="STRING" id="1522368.IN07_15520"/>
<comment type="caution">
    <text evidence="1">The sequence shown here is derived from an EMBL/GenBank/DDBJ whole genome shotgun (WGS) entry which is preliminary data.</text>
</comment>
<proteinExistence type="predicted"/>
<reference evidence="1 2" key="1">
    <citation type="submission" date="2014-07" db="EMBL/GenBank/DDBJ databases">
        <title>Biosystematic studies on Modestobacter strains isolated from extreme hyper-arid desert soil and from historic building.</title>
        <authorList>
            <person name="Bukarasam K."/>
            <person name="Bull A."/>
            <person name="Girard G."/>
            <person name="van Wezel G."/>
            <person name="Goodfellow M."/>
        </authorList>
    </citation>
    <scope>NUCLEOTIDE SEQUENCE [LARGE SCALE GENOMIC DNA]</scope>
    <source>
        <strain evidence="1 2">KNN45-2b</strain>
    </source>
</reference>
<feature type="non-terminal residue" evidence="1">
    <location>
        <position position="1"/>
    </location>
</feature>
<name>A0A098Y4F3_9ACTN</name>
<dbReference type="InterPro" id="IPR027417">
    <property type="entry name" value="P-loop_NTPase"/>
</dbReference>
<accession>A0A098Y4F3</accession>
<evidence type="ECO:0008006" key="3">
    <source>
        <dbReference type="Google" id="ProtNLM"/>
    </source>
</evidence>
<protein>
    <recommendedName>
        <fullName evidence="3">TIGR02680 family protein</fullName>
    </recommendedName>
</protein>
<evidence type="ECO:0000313" key="1">
    <source>
        <dbReference type="EMBL" id="KGH45743.1"/>
    </source>
</evidence>
<dbReference type="SUPFAM" id="SSF52540">
    <property type="entry name" value="P-loop containing nucleoside triphosphate hydrolases"/>
    <property type="match status" value="1"/>
</dbReference>
<dbReference type="RefSeq" id="WP_036336958.1">
    <property type="nucleotide sequence ID" value="NZ_JPMX01000073.1"/>
</dbReference>
<gene>
    <name evidence="1" type="ORF">IN07_15520</name>
</gene>
<dbReference type="Pfam" id="PF13558">
    <property type="entry name" value="SbcC_Walker_B"/>
    <property type="match status" value="1"/>
</dbReference>
<evidence type="ECO:0000313" key="2">
    <source>
        <dbReference type="Proteomes" id="UP000029713"/>
    </source>
</evidence>